<dbReference type="OrthoDB" id="8812478at2"/>
<gene>
    <name evidence="2" type="ORF">AX018_105913</name>
</gene>
<evidence type="ECO:0008006" key="4">
    <source>
        <dbReference type="Google" id="ProtNLM"/>
    </source>
</evidence>
<dbReference type="AlphaFoldDB" id="A0A328YQK8"/>
<dbReference type="RefSeq" id="WP_111881469.1">
    <property type="nucleotide sequence ID" value="NZ_CBCSGC010000124.1"/>
</dbReference>
<feature type="chain" id="PRO_5016298354" description="Lipoprotein" evidence="1">
    <location>
        <begin position="31"/>
        <end position="209"/>
    </location>
</feature>
<evidence type="ECO:0000313" key="2">
    <source>
        <dbReference type="EMBL" id="RAR75940.1"/>
    </source>
</evidence>
<dbReference type="Proteomes" id="UP000248856">
    <property type="component" value="Unassembled WGS sequence"/>
</dbReference>
<comment type="caution">
    <text evidence="2">The sequence shown here is derived from an EMBL/GenBank/DDBJ whole genome shotgun (WGS) entry which is preliminary data.</text>
</comment>
<name>A0A328YQK8_9BURK</name>
<keyword evidence="1" id="KW-0732">Signal</keyword>
<protein>
    <recommendedName>
        <fullName evidence="4">Lipoprotein</fullName>
    </recommendedName>
</protein>
<accession>A0A328YQK8</accession>
<dbReference type="EMBL" id="QLTA01000059">
    <property type="protein sequence ID" value="RAR75940.1"/>
    <property type="molecule type" value="Genomic_DNA"/>
</dbReference>
<proteinExistence type="predicted"/>
<sequence length="209" mass="21730">MMVTERRHPTPARARHLLLALALACGGAHAKGPAPAHAGAAPAPPLSERVGIVDARSPDAARLATAPGAKGGAADAELRYLRLSPPPGKAAECCIQPQAPTPTQEASILRYDGDDAQPAGEREARFTQPPGDGFVGLAVHGKPAVTRASSNRVFLQWPDHKGSVRVDHCLSAEGLHVKIADSVGPGRWKPAAHYYLPLGADVPPDCPAD</sequence>
<feature type="signal peptide" evidence="1">
    <location>
        <begin position="1"/>
        <end position="30"/>
    </location>
</feature>
<evidence type="ECO:0000313" key="3">
    <source>
        <dbReference type="Proteomes" id="UP000248856"/>
    </source>
</evidence>
<keyword evidence="3" id="KW-1185">Reference proteome</keyword>
<organism evidence="2 3">
    <name type="scientific">Paracidovorax anthurii</name>
    <dbReference type="NCBI Taxonomy" id="78229"/>
    <lineage>
        <taxon>Bacteria</taxon>
        <taxon>Pseudomonadati</taxon>
        <taxon>Pseudomonadota</taxon>
        <taxon>Betaproteobacteria</taxon>
        <taxon>Burkholderiales</taxon>
        <taxon>Comamonadaceae</taxon>
        <taxon>Paracidovorax</taxon>
    </lineage>
</organism>
<evidence type="ECO:0000256" key="1">
    <source>
        <dbReference type="SAM" id="SignalP"/>
    </source>
</evidence>
<reference evidence="2 3" key="1">
    <citation type="submission" date="2018-06" db="EMBL/GenBank/DDBJ databases">
        <title>Genomic Encyclopedia of Archaeal and Bacterial Type Strains, Phase II (KMG-II): from individual species to whole genera.</title>
        <authorList>
            <person name="Goeker M."/>
        </authorList>
    </citation>
    <scope>NUCLEOTIDE SEQUENCE [LARGE SCALE GENOMIC DNA]</scope>
    <source>
        <strain evidence="2 3">CFPB 3232</strain>
    </source>
</reference>